<evidence type="ECO:0000313" key="1">
    <source>
        <dbReference type="EMBL" id="JAD43563.1"/>
    </source>
</evidence>
<sequence length="57" mass="6658">MEILRSSLLIIQWPNEYLYDNHPFQLLLCFLSYLPYSNGTSVQCLKSFLITTSVTEL</sequence>
<name>A0A0A9A0S4_ARUDO</name>
<organism evidence="1">
    <name type="scientific">Arundo donax</name>
    <name type="common">Giant reed</name>
    <name type="synonym">Donax arundinaceus</name>
    <dbReference type="NCBI Taxonomy" id="35708"/>
    <lineage>
        <taxon>Eukaryota</taxon>
        <taxon>Viridiplantae</taxon>
        <taxon>Streptophyta</taxon>
        <taxon>Embryophyta</taxon>
        <taxon>Tracheophyta</taxon>
        <taxon>Spermatophyta</taxon>
        <taxon>Magnoliopsida</taxon>
        <taxon>Liliopsida</taxon>
        <taxon>Poales</taxon>
        <taxon>Poaceae</taxon>
        <taxon>PACMAD clade</taxon>
        <taxon>Arundinoideae</taxon>
        <taxon>Arundineae</taxon>
        <taxon>Arundo</taxon>
    </lineage>
</organism>
<protein>
    <submittedName>
        <fullName evidence="1">Uncharacterized protein</fullName>
    </submittedName>
</protein>
<proteinExistence type="predicted"/>
<reference evidence="1" key="2">
    <citation type="journal article" date="2015" name="Data Brief">
        <title>Shoot transcriptome of the giant reed, Arundo donax.</title>
        <authorList>
            <person name="Barrero R.A."/>
            <person name="Guerrero F.D."/>
            <person name="Moolhuijzen P."/>
            <person name="Goolsby J.A."/>
            <person name="Tidwell J."/>
            <person name="Bellgard S.E."/>
            <person name="Bellgard M.I."/>
        </authorList>
    </citation>
    <scope>NUCLEOTIDE SEQUENCE</scope>
    <source>
        <tissue evidence="1">Shoot tissue taken approximately 20 cm above the soil surface</tissue>
    </source>
</reference>
<accession>A0A0A9A0S4</accession>
<dbReference type="AlphaFoldDB" id="A0A0A9A0S4"/>
<dbReference type="EMBL" id="GBRH01254332">
    <property type="protein sequence ID" value="JAD43563.1"/>
    <property type="molecule type" value="Transcribed_RNA"/>
</dbReference>
<reference evidence="1" key="1">
    <citation type="submission" date="2014-09" db="EMBL/GenBank/DDBJ databases">
        <authorList>
            <person name="Magalhaes I.L.F."/>
            <person name="Oliveira U."/>
            <person name="Santos F.R."/>
            <person name="Vidigal T.H.D.A."/>
            <person name="Brescovit A.D."/>
            <person name="Santos A.J."/>
        </authorList>
    </citation>
    <scope>NUCLEOTIDE SEQUENCE</scope>
    <source>
        <tissue evidence="1">Shoot tissue taken approximately 20 cm above the soil surface</tissue>
    </source>
</reference>